<gene>
    <name evidence="2" type="ORF">E2986_04402</name>
</gene>
<keyword evidence="3" id="KW-1185">Reference proteome</keyword>
<dbReference type="PANTHER" id="PTHR12069:SF0">
    <property type="entry name" value="DNA-DIRECTED RNA POLYMERASE III SUBUNIT RPC5"/>
    <property type="match status" value="1"/>
</dbReference>
<dbReference type="PANTHER" id="PTHR12069">
    <property type="entry name" value="DNA-DIRECTED RNA POLYMERASES III 80 KDA POLYPEPTIDE RNA POLYMERASE III SUBUNIT 5"/>
    <property type="match status" value="1"/>
</dbReference>
<name>A0A833R502_9HYME</name>
<feature type="region of interest" description="Disordered" evidence="1">
    <location>
        <begin position="447"/>
        <end position="511"/>
    </location>
</feature>
<dbReference type="AlphaFoldDB" id="A0A833R502"/>
<accession>A0A833R502</accession>
<protein>
    <recommendedName>
        <fullName evidence="4">DNA-directed RNA polymerase III subunit RPC5</fullName>
    </recommendedName>
</protein>
<comment type="caution">
    <text evidence="2">The sequence shown here is derived from an EMBL/GenBank/DDBJ whole genome shotgun (WGS) entry which is preliminary data.</text>
</comment>
<evidence type="ECO:0000256" key="1">
    <source>
        <dbReference type="SAM" id="MobiDB-lite"/>
    </source>
</evidence>
<sequence>MSTTSKMENETDPVVKEIPVYLSKTLADKLFVFQYPVRPSGEGYDNANFLKSSIKPENQEVRIEVSIDIHNVNYDKSKGTQIAINADGEPNTSQEDDEKAFDRYFEEYKRTDNIMDKVVLQSSRVLPNCSNYGVGIFQDGELHITPLKGIIQLRPGFDYLDKSDKRIRDEAKNMGEDHDEEDEGPKQVNVTFARQKPEYMKKMQEQSFQHHTKKSLEENWIHTNYVPANASQAELTRLEMYCSATDESINTLNISTKQYIDLLVPKVKEESVSDFANSISSLNYIRSLPLLDQIKTFMKDAKVISFAQLKSILSPDQEIAAILKYLQQVAVLVQGNWVVSSELLYPKDTVSSYNGIPAELMCRARDYILLSFTEHEFLDRKTISSVIKLPPDEINEIFTNLAVYETKKGWRLVIPSTKEFTESYPEVAQRQELFWEAKRKHFREAMEVHNQIPQRQRRKSNRESIGSENEERNVGRGRKVLRDSSVSDNDSVMEPVKHKKTIRSRKVSETT</sequence>
<evidence type="ECO:0000313" key="3">
    <source>
        <dbReference type="Proteomes" id="UP000655588"/>
    </source>
</evidence>
<proteinExistence type="predicted"/>
<dbReference type="GO" id="GO:0005666">
    <property type="term" value="C:RNA polymerase III complex"/>
    <property type="evidence" value="ECO:0007669"/>
    <property type="project" value="TreeGrafter"/>
</dbReference>
<reference evidence="2" key="1">
    <citation type="submission" date="2019-11" db="EMBL/GenBank/DDBJ databases">
        <title>The nuclear and mitochondrial genomes of Frieseomelitta varia - a highly eusocial stingless bee (Meliponini) with a permanently sterile worker caste.</title>
        <authorList>
            <person name="Freitas F.C.P."/>
            <person name="Lourenco A.P."/>
            <person name="Nunes F.M.F."/>
            <person name="Paschoal A.R."/>
            <person name="Abreu F.C.P."/>
            <person name="Barbin F.O."/>
            <person name="Bataglia L."/>
            <person name="Cardoso-Junior C.A.M."/>
            <person name="Cervoni M.S."/>
            <person name="Silva S.R."/>
            <person name="Dalarmi F."/>
            <person name="Del Lama M.A."/>
            <person name="Depintor T.S."/>
            <person name="Ferreira K.M."/>
            <person name="Goria P.S."/>
            <person name="Jaskot M.C."/>
            <person name="Lago D.C."/>
            <person name="Luna-Lucena D."/>
            <person name="Moda L.M."/>
            <person name="Nascimento L."/>
            <person name="Pedrino M."/>
            <person name="Rabico F.O."/>
            <person name="Sanches F.C."/>
            <person name="Santos D.E."/>
            <person name="Santos C.G."/>
            <person name="Vieira J."/>
            <person name="Lopes T.F."/>
            <person name="Barchuk A.R."/>
            <person name="Hartfelder K."/>
            <person name="Simoes Z.L.P."/>
            <person name="Bitondi M.M.G."/>
            <person name="Pinheiro D.G."/>
        </authorList>
    </citation>
    <scope>NUCLEOTIDE SEQUENCE</scope>
    <source>
        <strain evidence="2">USP_RPSP 00005682</strain>
        <tissue evidence="2">Whole individual</tissue>
    </source>
</reference>
<dbReference type="GO" id="GO:0042797">
    <property type="term" value="P:tRNA transcription by RNA polymerase III"/>
    <property type="evidence" value="ECO:0007669"/>
    <property type="project" value="TreeGrafter"/>
</dbReference>
<evidence type="ECO:0008006" key="4">
    <source>
        <dbReference type="Google" id="ProtNLM"/>
    </source>
</evidence>
<dbReference type="Proteomes" id="UP000655588">
    <property type="component" value="Unassembled WGS sequence"/>
</dbReference>
<dbReference type="EMBL" id="WNWW01000920">
    <property type="protein sequence ID" value="KAF3420784.1"/>
    <property type="molecule type" value="Genomic_DNA"/>
</dbReference>
<evidence type="ECO:0000313" key="2">
    <source>
        <dbReference type="EMBL" id="KAF3420784.1"/>
    </source>
</evidence>
<dbReference type="InterPro" id="IPR006886">
    <property type="entry name" value="RNA_pol_III_Rpc5"/>
</dbReference>
<organism evidence="2 3">
    <name type="scientific">Frieseomelitta varia</name>
    <dbReference type="NCBI Taxonomy" id="561572"/>
    <lineage>
        <taxon>Eukaryota</taxon>
        <taxon>Metazoa</taxon>
        <taxon>Ecdysozoa</taxon>
        <taxon>Arthropoda</taxon>
        <taxon>Hexapoda</taxon>
        <taxon>Insecta</taxon>
        <taxon>Pterygota</taxon>
        <taxon>Neoptera</taxon>
        <taxon>Endopterygota</taxon>
        <taxon>Hymenoptera</taxon>
        <taxon>Apocrita</taxon>
        <taxon>Aculeata</taxon>
        <taxon>Apoidea</taxon>
        <taxon>Anthophila</taxon>
        <taxon>Apidae</taxon>
        <taxon>Frieseomelitta</taxon>
    </lineage>
</organism>
<dbReference type="Pfam" id="PF04801">
    <property type="entry name" value="RPC5"/>
    <property type="match status" value="1"/>
</dbReference>